<dbReference type="AlphaFoldDB" id="A0A1G9PUH8"/>
<protein>
    <submittedName>
        <fullName evidence="2">Uncharacterized protein</fullName>
    </submittedName>
</protein>
<proteinExistence type="predicted"/>
<name>A0A1G9PUH8_9PROT</name>
<dbReference type="EMBL" id="FNHG01000004">
    <property type="protein sequence ID" value="SDM02313.1"/>
    <property type="molecule type" value="Genomic_DNA"/>
</dbReference>
<accession>A0A1G9PUH8</accession>
<dbReference type="RefSeq" id="WP_091767655.1">
    <property type="nucleotide sequence ID" value="NZ_FNHG01000004.1"/>
</dbReference>
<organism evidence="2 3">
    <name type="scientific">Maricaulis salignorans</name>
    <dbReference type="NCBI Taxonomy" id="144026"/>
    <lineage>
        <taxon>Bacteria</taxon>
        <taxon>Pseudomonadati</taxon>
        <taxon>Pseudomonadota</taxon>
        <taxon>Alphaproteobacteria</taxon>
        <taxon>Maricaulales</taxon>
        <taxon>Maricaulaceae</taxon>
        <taxon>Maricaulis</taxon>
    </lineage>
</organism>
<keyword evidence="3" id="KW-1185">Reference proteome</keyword>
<keyword evidence="1" id="KW-0472">Membrane</keyword>
<evidence type="ECO:0000256" key="1">
    <source>
        <dbReference type="SAM" id="Phobius"/>
    </source>
</evidence>
<reference evidence="2 3" key="1">
    <citation type="submission" date="2016-10" db="EMBL/GenBank/DDBJ databases">
        <authorList>
            <person name="de Groot N.N."/>
        </authorList>
    </citation>
    <scope>NUCLEOTIDE SEQUENCE [LARGE SCALE GENOMIC DNA]</scope>
    <source>
        <strain evidence="2 3">DSM 16077</strain>
    </source>
</reference>
<evidence type="ECO:0000313" key="2">
    <source>
        <dbReference type="EMBL" id="SDM02313.1"/>
    </source>
</evidence>
<feature type="transmembrane region" description="Helical" evidence="1">
    <location>
        <begin position="170"/>
        <end position="196"/>
    </location>
</feature>
<feature type="transmembrane region" description="Helical" evidence="1">
    <location>
        <begin position="217"/>
        <end position="235"/>
    </location>
</feature>
<keyword evidence="1" id="KW-0812">Transmembrane</keyword>
<gene>
    <name evidence="2" type="ORF">SAMN04488568_10432</name>
</gene>
<sequence>MTDRFRFFDALTYGIRTLFWRPVRALSYIAVVTLLSFGYYLWAQSDAGIAFFTGYMNATMDMAQGDFSSYGGYFAALMGVSMIISCVLIAGAYRVYVREQPALSLPLQLGADEIRTFGFYLVLLGMMIGVMLAVVIAMFILIIVFTLLLAPLLGSGGGDASQAGLIGGFVGIAVMFPLMLALGYVMGRASVGFALVIRDRRISLDGWTASKGAGMQLLWAHVVIYIVMLASQFLLAPGLMETAFSGATQPGVMPDPEQMAASMINPYGHWLIIAVPLQTTLLFLLCGPTAAVANWDARKRAAAEAPVAPVAAVEPAPGVGTGEVGPESRD</sequence>
<feature type="transmembrane region" description="Helical" evidence="1">
    <location>
        <begin position="117"/>
        <end position="150"/>
    </location>
</feature>
<keyword evidence="1" id="KW-1133">Transmembrane helix</keyword>
<evidence type="ECO:0000313" key="3">
    <source>
        <dbReference type="Proteomes" id="UP000199759"/>
    </source>
</evidence>
<dbReference type="Proteomes" id="UP000199759">
    <property type="component" value="Unassembled WGS sequence"/>
</dbReference>
<feature type="transmembrane region" description="Helical" evidence="1">
    <location>
        <begin position="267"/>
        <end position="293"/>
    </location>
</feature>
<feature type="transmembrane region" description="Helical" evidence="1">
    <location>
        <begin position="25"/>
        <end position="42"/>
    </location>
</feature>
<feature type="transmembrane region" description="Helical" evidence="1">
    <location>
        <begin position="70"/>
        <end position="96"/>
    </location>
</feature>